<name>A0A644ZQB5_9ZZZZ</name>
<protein>
    <submittedName>
        <fullName evidence="1">Uncharacterized protein</fullName>
    </submittedName>
</protein>
<reference evidence="1" key="1">
    <citation type="submission" date="2019-08" db="EMBL/GenBank/DDBJ databases">
        <authorList>
            <person name="Kucharzyk K."/>
            <person name="Murdoch R.W."/>
            <person name="Higgins S."/>
            <person name="Loffler F."/>
        </authorList>
    </citation>
    <scope>NUCLEOTIDE SEQUENCE</scope>
</reference>
<sequence>MRAGPIGFRTPFLIGKQDIRCPFCAEQAADQAGSRPFLLHVKQQRGFLIKILRQLQLRLQVMDALCHQAERIVDDETVDLQIFQERVAQRQAAASIRVGDFKAQEHGVEVNILPLLAAQLTQQRLLGRGKGLIAPGIAQTDILKQPFAVVT</sequence>
<accession>A0A644ZQB5</accession>
<organism evidence="1">
    <name type="scientific">bioreactor metagenome</name>
    <dbReference type="NCBI Taxonomy" id="1076179"/>
    <lineage>
        <taxon>unclassified sequences</taxon>
        <taxon>metagenomes</taxon>
        <taxon>ecological metagenomes</taxon>
    </lineage>
</organism>
<comment type="caution">
    <text evidence="1">The sequence shown here is derived from an EMBL/GenBank/DDBJ whole genome shotgun (WGS) entry which is preliminary data.</text>
</comment>
<gene>
    <name evidence="1" type="ORF">SDC9_89842</name>
</gene>
<proteinExistence type="predicted"/>
<dbReference type="EMBL" id="VSSQ01010003">
    <property type="protein sequence ID" value="MPM43169.1"/>
    <property type="molecule type" value="Genomic_DNA"/>
</dbReference>
<evidence type="ECO:0000313" key="1">
    <source>
        <dbReference type="EMBL" id="MPM43169.1"/>
    </source>
</evidence>
<dbReference type="AlphaFoldDB" id="A0A644ZQB5"/>